<evidence type="ECO:0000313" key="1">
    <source>
        <dbReference type="EMBL" id="KAJ6715721.1"/>
    </source>
</evidence>
<protein>
    <submittedName>
        <fullName evidence="1">Uncharacterized protein</fullName>
    </submittedName>
</protein>
<proteinExistence type="predicted"/>
<gene>
    <name evidence="1" type="ORF">OIU74_008457</name>
</gene>
<reference evidence="1" key="1">
    <citation type="submission" date="2022-11" db="EMBL/GenBank/DDBJ databases">
        <authorList>
            <person name="Hyden B.L."/>
            <person name="Feng K."/>
            <person name="Yates T."/>
            <person name="Jawdy S."/>
            <person name="Smart L.B."/>
            <person name="Muchero W."/>
        </authorList>
    </citation>
    <scope>NUCLEOTIDE SEQUENCE</scope>
    <source>
        <tissue evidence="1">Shoot tip</tissue>
    </source>
</reference>
<organism evidence="1 2">
    <name type="scientific">Salix koriyanagi</name>
    <dbReference type="NCBI Taxonomy" id="2511006"/>
    <lineage>
        <taxon>Eukaryota</taxon>
        <taxon>Viridiplantae</taxon>
        <taxon>Streptophyta</taxon>
        <taxon>Embryophyta</taxon>
        <taxon>Tracheophyta</taxon>
        <taxon>Spermatophyta</taxon>
        <taxon>Magnoliopsida</taxon>
        <taxon>eudicotyledons</taxon>
        <taxon>Gunneridae</taxon>
        <taxon>Pentapetalae</taxon>
        <taxon>rosids</taxon>
        <taxon>fabids</taxon>
        <taxon>Malpighiales</taxon>
        <taxon>Salicaceae</taxon>
        <taxon>Saliceae</taxon>
        <taxon>Salix</taxon>
    </lineage>
</organism>
<dbReference type="EMBL" id="JAPFFM010000014">
    <property type="protein sequence ID" value="KAJ6715721.1"/>
    <property type="molecule type" value="Genomic_DNA"/>
</dbReference>
<sequence length="85" mass="9631">MATTATLFLSRLSFFRFTTNKSFSIKTSPFFLYSKTTKSPHRSRLISMASEAKESASNNPGLHTTPDEATKGYIMQQTMFRIKDP</sequence>
<name>A0A9Q0YZC5_9ROSI</name>
<comment type="caution">
    <text evidence="1">The sequence shown here is derived from an EMBL/GenBank/DDBJ whole genome shotgun (WGS) entry which is preliminary data.</text>
</comment>
<reference evidence="1" key="2">
    <citation type="journal article" date="2023" name="Int. J. Mol. Sci.">
        <title>De Novo Assembly and Annotation of 11 Diverse Shrub Willow (Salix) Genomes Reveals Novel Gene Organization in Sex-Linked Regions.</title>
        <authorList>
            <person name="Hyden B."/>
            <person name="Feng K."/>
            <person name="Yates T.B."/>
            <person name="Jawdy S."/>
            <person name="Cereghino C."/>
            <person name="Smart L.B."/>
            <person name="Muchero W."/>
        </authorList>
    </citation>
    <scope>NUCLEOTIDE SEQUENCE</scope>
    <source>
        <tissue evidence="1">Shoot tip</tissue>
    </source>
</reference>
<keyword evidence="2" id="KW-1185">Reference proteome</keyword>
<evidence type="ECO:0000313" key="2">
    <source>
        <dbReference type="Proteomes" id="UP001151752"/>
    </source>
</evidence>
<dbReference type="Proteomes" id="UP001151752">
    <property type="component" value="Chromosome 9"/>
</dbReference>
<accession>A0A9Q0YZC5</accession>
<dbReference type="AlphaFoldDB" id="A0A9Q0YZC5"/>